<evidence type="ECO:0000256" key="2">
    <source>
        <dbReference type="ARBA" id="ARBA00022475"/>
    </source>
</evidence>
<dbReference type="Pfam" id="PF02949">
    <property type="entry name" value="7tm_6"/>
    <property type="match status" value="3"/>
</dbReference>
<dbReference type="PANTHER" id="PTHR21137:SF35">
    <property type="entry name" value="ODORANT RECEPTOR 19A-RELATED"/>
    <property type="match status" value="1"/>
</dbReference>
<evidence type="ECO:0000256" key="7">
    <source>
        <dbReference type="ARBA" id="ARBA00023136"/>
    </source>
</evidence>
<protein>
    <recommendedName>
        <fullName evidence="13">Odorant receptor 13a</fullName>
    </recommendedName>
</protein>
<keyword evidence="7 10" id="KW-0472">Membrane</keyword>
<proteinExistence type="predicted"/>
<comment type="subcellular location">
    <subcellularLocation>
        <location evidence="1">Cell membrane</location>
        <topology evidence="1">Multi-pass membrane protein</topology>
    </subcellularLocation>
</comment>
<name>A0A195D830_9HYME</name>
<evidence type="ECO:0000256" key="9">
    <source>
        <dbReference type="ARBA" id="ARBA00023224"/>
    </source>
</evidence>
<gene>
    <name evidence="11" type="ORF">ALC57_18995</name>
</gene>
<keyword evidence="8" id="KW-0675">Receptor</keyword>
<dbReference type="Proteomes" id="UP000078492">
    <property type="component" value="Unassembled WGS sequence"/>
</dbReference>
<feature type="transmembrane region" description="Helical" evidence="10">
    <location>
        <begin position="27"/>
        <end position="46"/>
    </location>
</feature>
<feature type="transmembrane region" description="Helical" evidence="10">
    <location>
        <begin position="531"/>
        <end position="548"/>
    </location>
</feature>
<feature type="transmembrane region" description="Helical" evidence="10">
    <location>
        <begin position="255"/>
        <end position="284"/>
    </location>
</feature>
<feature type="transmembrane region" description="Helical" evidence="10">
    <location>
        <begin position="317"/>
        <end position="335"/>
    </location>
</feature>
<evidence type="ECO:0000256" key="4">
    <source>
        <dbReference type="ARBA" id="ARBA00022692"/>
    </source>
</evidence>
<keyword evidence="12" id="KW-1185">Reference proteome</keyword>
<evidence type="ECO:0000256" key="6">
    <source>
        <dbReference type="ARBA" id="ARBA00022989"/>
    </source>
</evidence>
<dbReference type="GO" id="GO:0007165">
    <property type="term" value="P:signal transduction"/>
    <property type="evidence" value="ECO:0007669"/>
    <property type="project" value="UniProtKB-KW"/>
</dbReference>
<feature type="transmembrane region" description="Helical" evidence="10">
    <location>
        <begin position="193"/>
        <end position="215"/>
    </location>
</feature>
<evidence type="ECO:0000256" key="3">
    <source>
        <dbReference type="ARBA" id="ARBA00022606"/>
    </source>
</evidence>
<dbReference type="InterPro" id="IPR004117">
    <property type="entry name" value="7tm6_olfct_rcpt"/>
</dbReference>
<reference evidence="11 12" key="1">
    <citation type="submission" date="2015-09" db="EMBL/GenBank/DDBJ databases">
        <title>Trachymyrmex cornetzi WGS genome.</title>
        <authorList>
            <person name="Nygaard S."/>
            <person name="Hu H."/>
            <person name="Boomsma J."/>
            <person name="Zhang G."/>
        </authorList>
    </citation>
    <scope>NUCLEOTIDE SEQUENCE [LARGE SCALE GENOMIC DNA]</scope>
    <source>
        <strain evidence="11">Tcor2-1</strain>
        <tissue evidence="11">Whole body</tissue>
    </source>
</reference>
<evidence type="ECO:0000313" key="12">
    <source>
        <dbReference type="Proteomes" id="UP000078492"/>
    </source>
</evidence>
<dbReference type="GO" id="GO:0005886">
    <property type="term" value="C:plasma membrane"/>
    <property type="evidence" value="ECO:0007669"/>
    <property type="project" value="UniProtKB-SubCell"/>
</dbReference>
<organism evidence="11 12">
    <name type="scientific">Trachymyrmex cornetzi</name>
    <dbReference type="NCBI Taxonomy" id="471704"/>
    <lineage>
        <taxon>Eukaryota</taxon>
        <taxon>Metazoa</taxon>
        <taxon>Ecdysozoa</taxon>
        <taxon>Arthropoda</taxon>
        <taxon>Hexapoda</taxon>
        <taxon>Insecta</taxon>
        <taxon>Pterygota</taxon>
        <taxon>Neoptera</taxon>
        <taxon>Endopterygota</taxon>
        <taxon>Hymenoptera</taxon>
        <taxon>Apocrita</taxon>
        <taxon>Aculeata</taxon>
        <taxon>Formicoidea</taxon>
        <taxon>Formicidae</taxon>
        <taxon>Myrmicinae</taxon>
        <taxon>Trachymyrmex</taxon>
    </lineage>
</organism>
<feature type="transmembrane region" description="Helical" evidence="10">
    <location>
        <begin position="378"/>
        <end position="396"/>
    </location>
</feature>
<evidence type="ECO:0008006" key="13">
    <source>
        <dbReference type="Google" id="ProtNLM"/>
    </source>
</evidence>
<dbReference type="GO" id="GO:0004984">
    <property type="term" value="F:olfactory receptor activity"/>
    <property type="evidence" value="ECO:0007669"/>
    <property type="project" value="InterPro"/>
</dbReference>
<dbReference type="GO" id="GO:0005549">
    <property type="term" value="F:odorant binding"/>
    <property type="evidence" value="ECO:0007669"/>
    <property type="project" value="InterPro"/>
</dbReference>
<feature type="transmembrane region" description="Helical" evidence="10">
    <location>
        <begin position="492"/>
        <end position="519"/>
    </location>
</feature>
<dbReference type="STRING" id="471704.A0A195D830"/>
<keyword evidence="2" id="KW-1003">Cell membrane</keyword>
<keyword evidence="4 10" id="KW-0812">Transmembrane</keyword>
<dbReference type="AlphaFoldDB" id="A0A195D830"/>
<keyword evidence="9" id="KW-0807">Transducer</keyword>
<keyword evidence="5" id="KW-0552">Olfaction</keyword>
<sequence length="566" mass="65610">MMTEDWISLKLNTERDVMIKRARSARLLIIFGFVLMTFAFIMLIIFPCFDIQIRHITNLTDRKKPLPLQTYYFYDTDKSPQFELTFLVQAVTISLAALYRAVCDLEWYKLESRKARSLILLIIRTNEPFHITAGKIVPLTMTTFCSLLKTSAGYISFLLAKGTLLPIIKMMAEDWMTLKLDTERNVMMKRARTARLIVICGYVLMILAFTMIIIFPCFGVPFRRLTNLTDRDKPLPLQTYYFYDTDKSPQFELTLVIQAITIFLAAITYTSVDAFLGLTILHICGQLENYRSRLVNLVSCKDFNNALRSNVIAHLRLIRFFADIYLLLYIFYAHVKCEAIYRTLNDLEWYKLESKKARYLILLMTRASEPFRFTAGKIIPLTMTTFCSVRYFYCISKRERERERENEWVNKSPQFEIALVIQAATMFLGGTTYTSVDVFLGLLILHICGQLENFKYRLTDLTSCKDFDSALRNNVQTHLRIIRFANNIEDTFALLMLGLVFYFGIVFCLFGFLTVTVITGNEIGHMSLTRVYFLVIGIFTLLAHTFLYCSAGEIIAKQVSCNISIY</sequence>
<dbReference type="EMBL" id="KQ981153">
    <property type="protein sequence ID" value="KYN09028.1"/>
    <property type="molecule type" value="Genomic_DNA"/>
</dbReference>
<accession>A0A195D830</accession>
<evidence type="ECO:0000256" key="10">
    <source>
        <dbReference type="SAM" id="Phobius"/>
    </source>
</evidence>
<evidence type="ECO:0000256" key="8">
    <source>
        <dbReference type="ARBA" id="ARBA00023170"/>
    </source>
</evidence>
<keyword evidence="6 10" id="KW-1133">Transmembrane helix</keyword>
<evidence type="ECO:0000256" key="5">
    <source>
        <dbReference type="ARBA" id="ARBA00022725"/>
    </source>
</evidence>
<keyword evidence="3" id="KW-0716">Sensory transduction</keyword>
<evidence type="ECO:0000256" key="1">
    <source>
        <dbReference type="ARBA" id="ARBA00004651"/>
    </source>
</evidence>
<dbReference type="PANTHER" id="PTHR21137">
    <property type="entry name" value="ODORANT RECEPTOR"/>
    <property type="match status" value="1"/>
</dbReference>
<evidence type="ECO:0000313" key="11">
    <source>
        <dbReference type="EMBL" id="KYN09028.1"/>
    </source>
</evidence>